<protein>
    <submittedName>
        <fullName evidence="1">Uncharacterized protein</fullName>
    </submittedName>
</protein>
<name>A0A8H7NIA8_BIOOC</name>
<reference evidence="1" key="1">
    <citation type="submission" date="2020-10" db="EMBL/GenBank/DDBJ databases">
        <title>High-Quality Genome Resource of Clonostachys rosea strain S41 by Oxford Nanopore Long-Read Sequencing.</title>
        <authorList>
            <person name="Wang H."/>
        </authorList>
    </citation>
    <scope>NUCLEOTIDE SEQUENCE</scope>
    <source>
        <strain evidence="1">S41</strain>
    </source>
</reference>
<dbReference type="Proteomes" id="UP000616885">
    <property type="component" value="Unassembled WGS sequence"/>
</dbReference>
<comment type="caution">
    <text evidence="1">The sequence shown here is derived from an EMBL/GenBank/DDBJ whole genome shotgun (WGS) entry which is preliminary data.</text>
</comment>
<sequence>MLASCPQLDSQSIGNVFMQEGSLANPSPSRLGQLSKIAAVRDSIRRHRRCFFSPALLLCHALSPRLLTHGPSLLCIALHMRCIPRAALSCAYQPFTTATSYAVSG</sequence>
<accession>A0A8H7NIA8</accession>
<evidence type="ECO:0000313" key="2">
    <source>
        <dbReference type="Proteomes" id="UP000616885"/>
    </source>
</evidence>
<dbReference type="EMBL" id="JADCTT010000002">
    <property type="protein sequence ID" value="KAF9756512.1"/>
    <property type="molecule type" value="Genomic_DNA"/>
</dbReference>
<proteinExistence type="predicted"/>
<gene>
    <name evidence="1" type="ORF">IM811_007456</name>
</gene>
<organism evidence="1 2">
    <name type="scientific">Bionectria ochroleuca</name>
    <name type="common">Gliocladium roseum</name>
    <dbReference type="NCBI Taxonomy" id="29856"/>
    <lineage>
        <taxon>Eukaryota</taxon>
        <taxon>Fungi</taxon>
        <taxon>Dikarya</taxon>
        <taxon>Ascomycota</taxon>
        <taxon>Pezizomycotina</taxon>
        <taxon>Sordariomycetes</taxon>
        <taxon>Hypocreomycetidae</taxon>
        <taxon>Hypocreales</taxon>
        <taxon>Bionectriaceae</taxon>
        <taxon>Clonostachys</taxon>
    </lineage>
</organism>
<dbReference type="AlphaFoldDB" id="A0A8H7NIA8"/>
<evidence type="ECO:0000313" key="1">
    <source>
        <dbReference type="EMBL" id="KAF9756512.1"/>
    </source>
</evidence>